<evidence type="ECO:0000256" key="11">
    <source>
        <dbReference type="ARBA" id="ARBA00034921"/>
    </source>
</evidence>
<accession>A0A8S1HUP5</accession>
<comment type="cofactor">
    <cofactor evidence="1">
        <name>L-ascorbate</name>
        <dbReference type="ChEBI" id="CHEBI:38290"/>
    </cofactor>
</comment>
<dbReference type="AlphaFoldDB" id="A0A8S1HUP5"/>
<name>A0A8S1HUP5_9PELO</name>
<dbReference type="GO" id="GO:0031418">
    <property type="term" value="F:L-ascorbic acid binding"/>
    <property type="evidence" value="ECO:0007669"/>
    <property type="project" value="UniProtKB-KW"/>
</dbReference>
<dbReference type="GO" id="GO:0048244">
    <property type="term" value="F:phytanoyl-CoA dioxygenase activity"/>
    <property type="evidence" value="ECO:0007669"/>
    <property type="project" value="UniProtKB-EC"/>
</dbReference>
<proteinExistence type="inferred from homology"/>
<dbReference type="SUPFAM" id="SSF51197">
    <property type="entry name" value="Clavaminate synthase-like"/>
    <property type="match status" value="1"/>
</dbReference>
<dbReference type="Pfam" id="PF05721">
    <property type="entry name" value="PhyH"/>
    <property type="match status" value="1"/>
</dbReference>
<comment type="cofactor">
    <cofactor evidence="2">
        <name>Fe cation</name>
        <dbReference type="ChEBI" id="CHEBI:24875"/>
    </cofactor>
</comment>
<keyword evidence="14" id="KW-1185">Reference proteome</keyword>
<evidence type="ECO:0000256" key="3">
    <source>
        <dbReference type="ARBA" id="ARBA00004872"/>
    </source>
</evidence>
<organism evidence="13 14">
    <name type="scientific">Caenorhabditis auriculariae</name>
    <dbReference type="NCBI Taxonomy" id="2777116"/>
    <lineage>
        <taxon>Eukaryota</taxon>
        <taxon>Metazoa</taxon>
        <taxon>Ecdysozoa</taxon>
        <taxon>Nematoda</taxon>
        <taxon>Chromadorea</taxon>
        <taxon>Rhabditida</taxon>
        <taxon>Rhabditina</taxon>
        <taxon>Rhabditomorpha</taxon>
        <taxon>Rhabditoidea</taxon>
        <taxon>Rhabditidae</taxon>
        <taxon>Peloderinae</taxon>
        <taxon>Caenorhabditis</taxon>
    </lineage>
</organism>
<dbReference type="EC" id="1.14.11.18" evidence="10"/>
<dbReference type="PANTHER" id="PTHR21308">
    <property type="entry name" value="PHYTANOYL-COA ALPHA-HYDROXYLASE"/>
    <property type="match status" value="1"/>
</dbReference>
<evidence type="ECO:0000256" key="1">
    <source>
        <dbReference type="ARBA" id="ARBA00001961"/>
    </source>
</evidence>
<dbReference type="FunFam" id="2.60.120.620:FF:000012">
    <property type="entry name" value="Phytanoyl-CoA dioxygenase, peroxisomal"/>
    <property type="match status" value="1"/>
</dbReference>
<evidence type="ECO:0000313" key="14">
    <source>
        <dbReference type="Proteomes" id="UP000835052"/>
    </source>
</evidence>
<evidence type="ECO:0000313" key="13">
    <source>
        <dbReference type="EMBL" id="CAD6196727.1"/>
    </source>
</evidence>
<keyword evidence="7" id="KW-0223">Dioxygenase</keyword>
<dbReference type="EMBL" id="CAJGYM010000078">
    <property type="protein sequence ID" value="CAD6196727.1"/>
    <property type="molecule type" value="Genomic_DNA"/>
</dbReference>
<evidence type="ECO:0000256" key="9">
    <source>
        <dbReference type="ARBA" id="ARBA00023004"/>
    </source>
</evidence>
<dbReference type="Proteomes" id="UP000835052">
    <property type="component" value="Unassembled WGS sequence"/>
</dbReference>
<dbReference type="InterPro" id="IPR008775">
    <property type="entry name" value="Phytyl_CoA_dOase-like"/>
</dbReference>
<comment type="similarity">
    <text evidence="4">Belongs to the PhyH family.</text>
</comment>
<dbReference type="GO" id="GO:0005777">
    <property type="term" value="C:peroxisome"/>
    <property type="evidence" value="ECO:0007669"/>
    <property type="project" value="UniProtKB-ARBA"/>
</dbReference>
<dbReference type="GO" id="GO:0001561">
    <property type="term" value="P:fatty acid alpha-oxidation"/>
    <property type="evidence" value="ECO:0007669"/>
    <property type="project" value="InterPro"/>
</dbReference>
<protein>
    <recommendedName>
        <fullName evidence="10">phytanoyl-CoA dioxygenase</fullName>
        <ecNumber evidence="10">1.14.11.18</ecNumber>
    </recommendedName>
    <alternativeName>
        <fullName evidence="11">Phytanic acid oxidase</fullName>
    </alternativeName>
    <alternativeName>
        <fullName evidence="12">Phytanoyl-CoA alpha-hydroxylase</fullName>
    </alternativeName>
</protein>
<comment type="caution">
    <text evidence="13">The sequence shown here is derived from an EMBL/GenBank/DDBJ whole genome shotgun (WGS) entry which is preliminary data.</text>
</comment>
<evidence type="ECO:0000256" key="7">
    <source>
        <dbReference type="ARBA" id="ARBA00022964"/>
    </source>
</evidence>
<evidence type="ECO:0000256" key="2">
    <source>
        <dbReference type="ARBA" id="ARBA00001962"/>
    </source>
</evidence>
<dbReference type="OrthoDB" id="2328924at2759"/>
<dbReference type="GO" id="GO:0046872">
    <property type="term" value="F:metal ion binding"/>
    <property type="evidence" value="ECO:0007669"/>
    <property type="project" value="UniProtKB-KW"/>
</dbReference>
<evidence type="ECO:0000256" key="4">
    <source>
        <dbReference type="ARBA" id="ARBA00005830"/>
    </source>
</evidence>
<evidence type="ECO:0000256" key="5">
    <source>
        <dbReference type="ARBA" id="ARBA00022723"/>
    </source>
</evidence>
<comment type="pathway">
    <text evidence="3">Lipid metabolism; fatty acid metabolism.</text>
</comment>
<sequence length="312" mass="35369">MLTRHYSKLKGATKRIIGGGLLDWTKQGNTLSLPQKVFFEKNGFLVVNECVIQGRLNDLPISMTVMKDVSIKKSEFEHSEKAITKIQDFADDPVLFEYCKNDSIVNVVKDLIGGPDSNLMAMHTMLINKPPDSGKLTSRHPHHQDLIYFPFRPADFICCAWTAMEKITKENGCLEVVPGSHKLELLPHGYPDWEGGVNKAYYGIQNYDPSMERVFVEMNPGDTVFFHPVLVHGSGANQTKGYRKAISCHYANDDKCHYIEVKGTQQEQVGDEIVEMVRKNAQKFGLKDGEHVDFAKTWRLRGRPITGKRRNL</sequence>
<keyword evidence="9" id="KW-0408">Iron</keyword>
<evidence type="ECO:0000256" key="6">
    <source>
        <dbReference type="ARBA" id="ARBA00022896"/>
    </source>
</evidence>
<evidence type="ECO:0000256" key="12">
    <source>
        <dbReference type="ARBA" id="ARBA00034924"/>
    </source>
</evidence>
<keyword evidence="5" id="KW-0479">Metal-binding</keyword>
<dbReference type="Gene3D" id="2.60.120.620">
    <property type="entry name" value="q2cbj1_9rhob like domain"/>
    <property type="match status" value="1"/>
</dbReference>
<dbReference type="PANTHER" id="PTHR21308:SF3">
    <property type="entry name" value="PHYTANOYL-COA DIOXYGENASE"/>
    <property type="match status" value="1"/>
</dbReference>
<evidence type="ECO:0000256" key="10">
    <source>
        <dbReference type="ARBA" id="ARBA00034809"/>
    </source>
</evidence>
<dbReference type="InterPro" id="IPR047128">
    <property type="entry name" value="PhyH"/>
</dbReference>
<reference evidence="13" key="1">
    <citation type="submission" date="2020-10" db="EMBL/GenBank/DDBJ databases">
        <authorList>
            <person name="Kikuchi T."/>
        </authorList>
    </citation>
    <scope>NUCLEOTIDE SEQUENCE</scope>
    <source>
        <strain evidence="13">NKZ352</strain>
    </source>
</reference>
<evidence type="ECO:0000256" key="8">
    <source>
        <dbReference type="ARBA" id="ARBA00023002"/>
    </source>
</evidence>
<gene>
    <name evidence="13" type="ORF">CAUJ_LOCUS12639</name>
</gene>
<keyword evidence="6" id="KW-0847">Vitamin C</keyword>
<keyword evidence="8" id="KW-0560">Oxidoreductase</keyword>